<evidence type="ECO:0000256" key="2">
    <source>
        <dbReference type="ARBA" id="ARBA00022448"/>
    </source>
</evidence>
<evidence type="ECO:0000256" key="3">
    <source>
        <dbReference type="ARBA" id="ARBA00022617"/>
    </source>
</evidence>
<evidence type="ECO:0000256" key="5">
    <source>
        <dbReference type="ARBA" id="ARBA00022723"/>
    </source>
</evidence>
<dbReference type="PANTHER" id="PTHR19359">
    <property type="entry name" value="CYTOCHROME B5"/>
    <property type="match status" value="1"/>
</dbReference>
<dbReference type="InterPro" id="IPR036400">
    <property type="entry name" value="Cyt_B5-like_heme/steroid_sf"/>
</dbReference>
<dbReference type="GO" id="GO:0020037">
    <property type="term" value="F:heme binding"/>
    <property type="evidence" value="ECO:0007669"/>
    <property type="project" value="UniProtKB-UniRule"/>
</dbReference>
<dbReference type="InterPro" id="IPR018506">
    <property type="entry name" value="Cyt_B5_heme-BS"/>
</dbReference>
<proteinExistence type="inferred from homology"/>
<sequence>MAPKTITLAECQEHMSDKDCWLVIEGKVYDVTPFLDEHPGGFDTLVSNSGKDATEEFEEIGHSRAAKEMLGKYYIGEFAGGAPAKKAAKRPVATGATAGSSTLASLIKALLPILIVLAAVYYVQLQGKLQAA</sequence>
<keyword evidence="7" id="KW-0249">Electron transport</keyword>
<dbReference type="SMART" id="SM01117">
    <property type="entry name" value="Cyt-b5"/>
    <property type="match status" value="1"/>
</dbReference>
<keyword evidence="2" id="KW-0813">Transport</keyword>
<keyword evidence="8 12" id="KW-1133">Transmembrane helix</keyword>
<evidence type="ECO:0000256" key="10">
    <source>
        <dbReference type="ARBA" id="ARBA00023136"/>
    </source>
</evidence>
<evidence type="ECO:0000256" key="11">
    <source>
        <dbReference type="ARBA" id="ARBA00038168"/>
    </source>
</evidence>
<reference evidence="14 15" key="1">
    <citation type="journal article" date="2018" name="Plant J.">
        <title>Genome sequences of Chlorella sorokiniana UTEX 1602 and Micractinium conductrix SAG 241.80: implications to maltose excretion by a green alga.</title>
        <authorList>
            <person name="Arriola M.B."/>
            <person name="Velmurugan N."/>
            <person name="Zhang Y."/>
            <person name="Plunkett M.H."/>
            <person name="Hondzo H."/>
            <person name="Barney B.M."/>
        </authorList>
    </citation>
    <scope>NUCLEOTIDE SEQUENCE [LARGE SCALE GENOMIC DNA]</scope>
    <source>
        <strain evidence="15">UTEX 1602</strain>
    </source>
</reference>
<dbReference type="PROSITE" id="PS50255">
    <property type="entry name" value="CYTOCHROME_B5_2"/>
    <property type="match status" value="1"/>
</dbReference>
<dbReference type="PROSITE" id="PS00191">
    <property type="entry name" value="CYTOCHROME_B5_1"/>
    <property type="match status" value="1"/>
</dbReference>
<keyword evidence="6" id="KW-0256">Endoplasmic reticulum</keyword>
<accession>A0A2P6TRY3</accession>
<organism evidence="14 15">
    <name type="scientific">Chlorella sorokiniana</name>
    <name type="common">Freshwater green alga</name>
    <dbReference type="NCBI Taxonomy" id="3076"/>
    <lineage>
        <taxon>Eukaryota</taxon>
        <taxon>Viridiplantae</taxon>
        <taxon>Chlorophyta</taxon>
        <taxon>core chlorophytes</taxon>
        <taxon>Trebouxiophyceae</taxon>
        <taxon>Chlorellales</taxon>
        <taxon>Chlorellaceae</taxon>
        <taxon>Chlorella clade</taxon>
        <taxon>Chlorella</taxon>
    </lineage>
</organism>
<evidence type="ECO:0000259" key="13">
    <source>
        <dbReference type="PROSITE" id="PS50255"/>
    </source>
</evidence>
<keyword evidence="4 12" id="KW-0812">Transmembrane</keyword>
<dbReference type="InterPro" id="IPR001199">
    <property type="entry name" value="Cyt_B5-like_heme/steroid-bd"/>
</dbReference>
<evidence type="ECO:0000256" key="8">
    <source>
        <dbReference type="ARBA" id="ARBA00022989"/>
    </source>
</evidence>
<dbReference type="GO" id="GO:0005789">
    <property type="term" value="C:endoplasmic reticulum membrane"/>
    <property type="evidence" value="ECO:0007669"/>
    <property type="project" value="UniProtKB-SubCell"/>
</dbReference>
<comment type="similarity">
    <text evidence="11 12">Belongs to the cytochrome b5 family.</text>
</comment>
<keyword evidence="5 12" id="KW-0479">Metal-binding</keyword>
<evidence type="ECO:0000256" key="12">
    <source>
        <dbReference type="RuleBase" id="RU362121"/>
    </source>
</evidence>
<dbReference type="FunFam" id="3.10.120.10:FF:000002">
    <property type="entry name" value="Cytochrome b5 type B"/>
    <property type="match status" value="1"/>
</dbReference>
<dbReference type="InterPro" id="IPR050668">
    <property type="entry name" value="Cytochrome_b5"/>
</dbReference>
<evidence type="ECO:0000256" key="4">
    <source>
        <dbReference type="ARBA" id="ARBA00022692"/>
    </source>
</evidence>
<dbReference type="Pfam" id="PF00173">
    <property type="entry name" value="Cyt-b5"/>
    <property type="match status" value="1"/>
</dbReference>
<comment type="subcellular location">
    <subcellularLocation>
        <location evidence="1">Endoplasmic reticulum membrane</location>
        <topology evidence="1">Single-pass membrane protein</topology>
        <orientation evidence="1">Cytoplasmic side</orientation>
    </subcellularLocation>
</comment>
<keyword evidence="10 12" id="KW-0472">Membrane</keyword>
<dbReference type="Proteomes" id="UP000239899">
    <property type="component" value="Unassembled WGS sequence"/>
</dbReference>
<gene>
    <name evidence="14" type="ORF">C2E21_4693</name>
</gene>
<dbReference type="PANTHER" id="PTHR19359:SF129">
    <property type="entry name" value="CYTOCHROME B5 ISOFORM B"/>
    <property type="match status" value="1"/>
</dbReference>
<evidence type="ECO:0000313" key="14">
    <source>
        <dbReference type="EMBL" id="PRW56833.1"/>
    </source>
</evidence>
<feature type="domain" description="Cytochrome b5 heme-binding" evidence="13">
    <location>
        <begin position="3"/>
        <end position="79"/>
    </location>
</feature>
<protein>
    <submittedName>
        <fullName evidence="14">Cytochrome b5</fullName>
    </submittedName>
</protein>
<dbReference type="AlphaFoldDB" id="A0A2P6TRY3"/>
<keyword evidence="3 12" id="KW-0349">Heme</keyword>
<dbReference type="GO" id="GO:0046872">
    <property type="term" value="F:metal ion binding"/>
    <property type="evidence" value="ECO:0007669"/>
    <property type="project" value="UniProtKB-UniRule"/>
</dbReference>
<evidence type="ECO:0000256" key="9">
    <source>
        <dbReference type="ARBA" id="ARBA00023004"/>
    </source>
</evidence>
<dbReference type="OrthoDB" id="260519at2759"/>
<keyword evidence="9 12" id="KW-0408">Iron</keyword>
<evidence type="ECO:0000256" key="7">
    <source>
        <dbReference type="ARBA" id="ARBA00022982"/>
    </source>
</evidence>
<evidence type="ECO:0000256" key="1">
    <source>
        <dbReference type="ARBA" id="ARBA00004131"/>
    </source>
</evidence>
<dbReference type="Gene3D" id="3.10.120.10">
    <property type="entry name" value="Cytochrome b5-like heme/steroid binding domain"/>
    <property type="match status" value="1"/>
</dbReference>
<evidence type="ECO:0000313" key="15">
    <source>
        <dbReference type="Proteomes" id="UP000239899"/>
    </source>
</evidence>
<evidence type="ECO:0000256" key="6">
    <source>
        <dbReference type="ARBA" id="ARBA00022824"/>
    </source>
</evidence>
<dbReference type="PRINTS" id="PR00363">
    <property type="entry name" value="CYTOCHROMEB5"/>
</dbReference>
<comment type="caution">
    <text evidence="14">The sequence shown here is derived from an EMBL/GenBank/DDBJ whole genome shotgun (WGS) entry which is preliminary data.</text>
</comment>
<keyword evidence="15" id="KW-1185">Reference proteome</keyword>
<dbReference type="EMBL" id="LHPG02000008">
    <property type="protein sequence ID" value="PRW56833.1"/>
    <property type="molecule type" value="Genomic_DNA"/>
</dbReference>
<dbReference type="STRING" id="3076.A0A2P6TRY3"/>
<name>A0A2P6TRY3_CHLSO</name>
<dbReference type="SUPFAM" id="SSF55856">
    <property type="entry name" value="Cytochrome b5-like heme/steroid binding domain"/>
    <property type="match status" value="1"/>
</dbReference>
<feature type="transmembrane region" description="Helical" evidence="12">
    <location>
        <begin position="103"/>
        <end position="123"/>
    </location>
</feature>